<dbReference type="EMBL" id="AMQN01010271">
    <property type="status" value="NOT_ANNOTATED_CDS"/>
    <property type="molecule type" value="Genomic_DNA"/>
</dbReference>
<dbReference type="EnsemblMetazoa" id="CapteT198517">
    <property type="protein sequence ID" value="CapteP198517"/>
    <property type="gene ID" value="CapteG198517"/>
</dbReference>
<dbReference type="OrthoDB" id="349045at2759"/>
<dbReference type="HOGENOM" id="CLU_512153_0_0_1"/>
<accession>R7U5C8</accession>
<evidence type="ECO:0000313" key="2">
    <source>
        <dbReference type="EMBL" id="ELT98891.1"/>
    </source>
</evidence>
<protein>
    <recommendedName>
        <fullName evidence="5">Reverse transcriptase domain-containing protein</fullName>
    </recommendedName>
</protein>
<evidence type="ECO:0000313" key="4">
    <source>
        <dbReference type="Proteomes" id="UP000014760"/>
    </source>
</evidence>
<name>R7U5C8_CAPTE</name>
<keyword evidence="4" id="KW-1185">Reference proteome</keyword>
<evidence type="ECO:0000313" key="3">
    <source>
        <dbReference type="EnsemblMetazoa" id="CapteP198517"/>
    </source>
</evidence>
<reference evidence="4" key="1">
    <citation type="submission" date="2012-12" db="EMBL/GenBank/DDBJ databases">
        <authorList>
            <person name="Hellsten U."/>
            <person name="Grimwood J."/>
            <person name="Chapman J.A."/>
            <person name="Shapiro H."/>
            <person name="Aerts A."/>
            <person name="Otillar R.P."/>
            <person name="Terry A.Y."/>
            <person name="Boore J.L."/>
            <person name="Simakov O."/>
            <person name="Marletaz F."/>
            <person name="Cho S.-J."/>
            <person name="Edsinger-Gonzales E."/>
            <person name="Havlak P."/>
            <person name="Kuo D.-H."/>
            <person name="Larsson T."/>
            <person name="Lv J."/>
            <person name="Arendt D."/>
            <person name="Savage R."/>
            <person name="Osoegawa K."/>
            <person name="de Jong P."/>
            <person name="Lindberg D.R."/>
            <person name="Seaver E.C."/>
            <person name="Weisblat D.A."/>
            <person name="Putnam N.H."/>
            <person name="Grigoriev I.V."/>
            <person name="Rokhsar D.S."/>
        </authorList>
    </citation>
    <scope>NUCLEOTIDE SEQUENCE</scope>
    <source>
        <strain evidence="4">I ESC-2004</strain>
    </source>
</reference>
<dbReference type="AlphaFoldDB" id="R7U5C8"/>
<sequence length="532" mass="59150">MVTNRSMVFLSAVLTKYLTSMMKEAANLAITSARVFKGEMPDFLVKRTQRVMNNEAPARKTHSAGGAAVDDTGSCRRRSRRGTGARVCYRHFKPEDFQKTNAYGQASHIVLGSTGTPLKVEQYLDHPVFKLDEEVLTMKTVVGRRCMSSRVKRGRTTGNQSSCPNAARMEIQHRQSVKNPAGYLVACRDGILMRNVELATVLKTDEWLSDANVNMFMHCVSLQAPLLHVKALECFTVQCLIEGMRLNARALKFQCQDQVAFEKKGDVASQEAGDEAKTYEDLLTDLVICPLFESVEGTDFDCAEEAVKQALDYKEMCAASAGEQILEHQGHHRTPNASKVTCALYHPRSVPRKTRQCATLKTALITASSRSLSSWDVAIGRGMKEEAPAAGSEGGDGATPGSQECSTGHKCRKVMERRLQDNFPETIQELYQSLSQYKQDVIEKILQEQIVGERLRHVWCEDGHLITYNRQVEKTKYNNGSSSNQTISHGVPQGSILGLLLFLLYVNDMVNVSNLLFFILFAIDTNIYGLGL</sequence>
<reference evidence="3" key="3">
    <citation type="submission" date="2015-06" db="UniProtKB">
        <authorList>
            <consortium name="EnsemblMetazoa"/>
        </authorList>
    </citation>
    <scope>IDENTIFICATION</scope>
</reference>
<dbReference type="EMBL" id="AMQN01010272">
    <property type="status" value="NOT_ANNOTATED_CDS"/>
    <property type="molecule type" value="Genomic_DNA"/>
</dbReference>
<proteinExistence type="predicted"/>
<organism evidence="2">
    <name type="scientific">Capitella teleta</name>
    <name type="common">Polychaete worm</name>
    <dbReference type="NCBI Taxonomy" id="283909"/>
    <lineage>
        <taxon>Eukaryota</taxon>
        <taxon>Metazoa</taxon>
        <taxon>Spiralia</taxon>
        <taxon>Lophotrochozoa</taxon>
        <taxon>Annelida</taxon>
        <taxon>Polychaeta</taxon>
        <taxon>Sedentaria</taxon>
        <taxon>Scolecida</taxon>
        <taxon>Capitellidae</taxon>
        <taxon>Capitella</taxon>
    </lineage>
</organism>
<dbReference type="EMBL" id="AMQN01010270">
    <property type="status" value="NOT_ANNOTATED_CDS"/>
    <property type="molecule type" value="Genomic_DNA"/>
</dbReference>
<feature type="region of interest" description="Disordered" evidence="1">
    <location>
        <begin position="55"/>
        <end position="80"/>
    </location>
</feature>
<reference evidence="2 4" key="2">
    <citation type="journal article" date="2013" name="Nature">
        <title>Insights into bilaterian evolution from three spiralian genomes.</title>
        <authorList>
            <person name="Simakov O."/>
            <person name="Marletaz F."/>
            <person name="Cho S.J."/>
            <person name="Edsinger-Gonzales E."/>
            <person name="Havlak P."/>
            <person name="Hellsten U."/>
            <person name="Kuo D.H."/>
            <person name="Larsson T."/>
            <person name="Lv J."/>
            <person name="Arendt D."/>
            <person name="Savage R."/>
            <person name="Osoegawa K."/>
            <person name="de Jong P."/>
            <person name="Grimwood J."/>
            <person name="Chapman J.A."/>
            <person name="Shapiro H."/>
            <person name="Aerts A."/>
            <person name="Otillar R.P."/>
            <person name="Terry A.Y."/>
            <person name="Boore J.L."/>
            <person name="Grigoriev I.V."/>
            <person name="Lindberg D.R."/>
            <person name="Seaver E.C."/>
            <person name="Weisblat D.A."/>
            <person name="Putnam N.H."/>
            <person name="Rokhsar D.S."/>
        </authorList>
    </citation>
    <scope>NUCLEOTIDE SEQUENCE</scope>
    <source>
        <strain evidence="2 4">I ESC-2004</strain>
    </source>
</reference>
<evidence type="ECO:0000256" key="1">
    <source>
        <dbReference type="SAM" id="MobiDB-lite"/>
    </source>
</evidence>
<gene>
    <name evidence="2" type="ORF">CAPTEDRAFT_198517</name>
</gene>
<feature type="region of interest" description="Disordered" evidence="1">
    <location>
        <begin position="386"/>
        <end position="409"/>
    </location>
</feature>
<dbReference type="Proteomes" id="UP000014760">
    <property type="component" value="Unassembled WGS sequence"/>
</dbReference>
<evidence type="ECO:0008006" key="5">
    <source>
        <dbReference type="Google" id="ProtNLM"/>
    </source>
</evidence>
<dbReference type="EMBL" id="KB307469">
    <property type="protein sequence ID" value="ELT98891.1"/>
    <property type="molecule type" value="Genomic_DNA"/>
</dbReference>